<dbReference type="Proteomes" id="UP000236928">
    <property type="component" value="Unassembled WGS sequence"/>
</dbReference>
<dbReference type="VEuPathDB" id="CryptoDB:CmeUKMEL1_05795"/>
<comment type="caution">
    <text evidence="1">The sequence shown here is derived from an EMBL/GenBank/DDBJ whole genome shotgun (WGS) entry which is preliminary data.</text>
</comment>
<sequence length="354" mass="41085">MYGIKIFRAEKVLPICGIIAKKNTLVLTKFAIPVINREFNKRLFHFNQNNELISQNNSNSSLPLLLSIDKGKFYSDLDGNIRKNKLKDLLKNKYLGVINNNNSSNNHRRNVKLGVSAGLISLLLYILSLIKERNESERHIKSRFGPNIATKYIINVINDPKIEDSLKKLFKRVLTSLVKDDEFTKDWKMGIRHVIKECEDEIGENLTNVLKTKIVQDWLYSTTNEIVDYMSKAPDIISKTSSLFSDAFNHHIFTENSKKWLEEFIHNCVINNKKIINSINHLLIRIFNTKDIQNNLSDLFKDVILNESTQDYISLAFWNVIKKSIIFPRNWFNGIKSNENPLDKLVNSRENSEK</sequence>
<protein>
    <submittedName>
        <fullName evidence="1">Uncharacterized protein</fullName>
    </submittedName>
</protein>
<dbReference type="EMBL" id="JIBK01000010">
    <property type="protein sequence ID" value="POM83118.1"/>
    <property type="molecule type" value="Genomic_DNA"/>
</dbReference>
<accession>A0A2P4YZ69</accession>
<evidence type="ECO:0000313" key="2">
    <source>
        <dbReference type="Proteomes" id="UP000236928"/>
    </source>
</evidence>
<reference evidence="1 2" key="1">
    <citation type="submission" date="2014-04" db="EMBL/GenBank/DDBJ databases">
        <title>Comparative Genomics of Cryptosporidium Species.</title>
        <authorList>
            <person name="Silva J.C."/>
            <person name="Su Q."/>
            <person name="Chalmers R."/>
            <person name="Chibucos M.C."/>
            <person name="Elwin K."/>
            <person name="Godinez A."/>
            <person name="Guo F."/>
            <person name="Huynh K."/>
            <person name="Orvis J."/>
            <person name="Ott S."/>
            <person name="Sadzewicz L."/>
            <person name="Sengamalay N."/>
            <person name="Shetty A."/>
            <person name="Sun M."/>
            <person name="Tallon L."/>
            <person name="Xiao L."/>
            <person name="Zhang H."/>
            <person name="Fraser C.M."/>
            <person name="Zhu G."/>
            <person name="Kissinger J."/>
            <person name="Widmer G."/>
        </authorList>
    </citation>
    <scope>NUCLEOTIDE SEQUENCE [LARGE SCALE GENOMIC DNA]</scope>
    <source>
        <strain evidence="1 2">UKMEL1</strain>
    </source>
</reference>
<keyword evidence="2" id="KW-1185">Reference proteome</keyword>
<dbReference type="OrthoDB" id="343339at2759"/>
<organism evidence="1 2">
    <name type="scientific">Cryptosporidium meleagridis</name>
    <dbReference type="NCBI Taxonomy" id="93969"/>
    <lineage>
        <taxon>Eukaryota</taxon>
        <taxon>Sar</taxon>
        <taxon>Alveolata</taxon>
        <taxon>Apicomplexa</taxon>
        <taxon>Conoidasida</taxon>
        <taxon>Coccidia</taxon>
        <taxon>Eucoccidiorida</taxon>
        <taxon>Eimeriorina</taxon>
        <taxon>Cryptosporidiidae</taxon>
        <taxon>Cryptosporidium</taxon>
    </lineage>
</organism>
<dbReference type="AlphaFoldDB" id="A0A2P4YZ69"/>
<proteinExistence type="predicted"/>
<name>A0A2P4YZ69_9CRYT</name>
<evidence type="ECO:0000313" key="1">
    <source>
        <dbReference type="EMBL" id="POM83118.1"/>
    </source>
</evidence>
<gene>
    <name evidence="1" type="ORF">CmeUKMEL1_05795</name>
</gene>